<gene>
    <name evidence="9 11" type="primary">trpC</name>
    <name evidence="11" type="ORF">J4E96_07590</name>
</gene>
<dbReference type="EC" id="4.1.1.48" evidence="9"/>
<dbReference type="Pfam" id="PF00218">
    <property type="entry name" value="IGPS"/>
    <property type="match status" value="1"/>
</dbReference>
<dbReference type="InterPro" id="IPR013785">
    <property type="entry name" value="Aldolase_TIM"/>
</dbReference>
<proteinExistence type="inferred from homology"/>
<dbReference type="GO" id="GO:0004425">
    <property type="term" value="F:indole-3-glycerol-phosphate synthase activity"/>
    <property type="evidence" value="ECO:0007669"/>
    <property type="project" value="UniProtKB-UniRule"/>
</dbReference>
<dbReference type="EMBL" id="CP071868">
    <property type="protein sequence ID" value="QTE30788.1"/>
    <property type="molecule type" value="Genomic_DNA"/>
</dbReference>
<reference evidence="11" key="1">
    <citation type="submission" date="2021-03" db="EMBL/GenBank/DDBJ databases">
        <title>Pengzhenrongella sicca gen. nov., sp. nov., a new member of suborder Micrococcineae isolated from High-Arctic tundra soil.</title>
        <authorList>
            <person name="Peng F."/>
        </authorList>
    </citation>
    <scope>NUCLEOTIDE SEQUENCE</scope>
    <source>
        <strain evidence="11">LRZ-2</strain>
    </source>
</reference>
<dbReference type="InterPro" id="IPR045186">
    <property type="entry name" value="Indole-3-glycerol_P_synth"/>
</dbReference>
<evidence type="ECO:0000256" key="6">
    <source>
        <dbReference type="ARBA" id="ARBA00022822"/>
    </source>
</evidence>
<keyword evidence="12" id="KW-1185">Reference proteome</keyword>
<evidence type="ECO:0000256" key="1">
    <source>
        <dbReference type="ARBA" id="ARBA00001633"/>
    </source>
</evidence>
<dbReference type="SUPFAM" id="SSF51366">
    <property type="entry name" value="Ribulose-phoshate binding barrel"/>
    <property type="match status" value="1"/>
</dbReference>
<keyword evidence="6 9" id="KW-0822">Tryptophan biosynthesis</keyword>
<name>A0A8A4ZMJ8_9MICO</name>
<dbReference type="InterPro" id="IPR001468">
    <property type="entry name" value="Indole-3-GlycerolPSynthase_CS"/>
</dbReference>
<evidence type="ECO:0000256" key="8">
    <source>
        <dbReference type="ARBA" id="ARBA00023239"/>
    </source>
</evidence>
<evidence type="ECO:0000256" key="3">
    <source>
        <dbReference type="ARBA" id="ARBA00008737"/>
    </source>
</evidence>
<evidence type="ECO:0000256" key="7">
    <source>
        <dbReference type="ARBA" id="ARBA00023141"/>
    </source>
</evidence>
<dbReference type="UniPathway" id="UPA00035">
    <property type="reaction ID" value="UER00043"/>
</dbReference>
<feature type="domain" description="Indole-3-glycerol phosphate synthase" evidence="10">
    <location>
        <begin position="4"/>
        <end position="255"/>
    </location>
</feature>
<dbReference type="Gene3D" id="3.20.20.70">
    <property type="entry name" value="Aldolase class I"/>
    <property type="match status" value="1"/>
</dbReference>
<sequence>MTILDDIIVGVREDLAVREAKTSLSALKERAARTPEAKESLSRLHDEAAVAVIAEVKRSSPSKGALAPIADPAALAAEYEKGGAAVISVLTEGRRFRGSLADLAAVRGAVDIPVLRKDFVVTPYQIWEARAYGADLVLLIVAALEQTVLTSFIERVRSLGMTALVEVHTADEVERAVDAGALLIGVNARDLKTLEVDRGTFARLAPLIPAHIVRVAESGVRGPHDVMAFAREGADAVLVGEALVTDDAPRESVADLVAAGSHPSLRAVRQRPTRP</sequence>
<dbReference type="HAMAP" id="MF_00134_B">
    <property type="entry name" value="IGPS_B"/>
    <property type="match status" value="1"/>
</dbReference>
<dbReference type="NCBIfam" id="NF001377">
    <property type="entry name" value="PRK00278.2-4"/>
    <property type="match status" value="1"/>
</dbReference>
<dbReference type="PROSITE" id="PS00614">
    <property type="entry name" value="IGPS"/>
    <property type="match status" value="1"/>
</dbReference>
<dbReference type="GO" id="GO:0000162">
    <property type="term" value="P:L-tryptophan biosynthetic process"/>
    <property type="evidence" value="ECO:0007669"/>
    <property type="project" value="UniProtKB-UniRule"/>
</dbReference>
<dbReference type="HAMAP" id="MF_00134_A">
    <property type="entry name" value="IGPS_A"/>
    <property type="match status" value="1"/>
</dbReference>
<organism evidence="11 12">
    <name type="scientific">Pengzhenrongella sicca</name>
    <dbReference type="NCBI Taxonomy" id="2819238"/>
    <lineage>
        <taxon>Bacteria</taxon>
        <taxon>Bacillati</taxon>
        <taxon>Actinomycetota</taxon>
        <taxon>Actinomycetes</taxon>
        <taxon>Micrococcales</taxon>
        <taxon>Pengzhenrongella</taxon>
    </lineage>
</organism>
<evidence type="ECO:0000313" key="11">
    <source>
        <dbReference type="EMBL" id="QTE30788.1"/>
    </source>
</evidence>
<evidence type="ECO:0000256" key="2">
    <source>
        <dbReference type="ARBA" id="ARBA00004696"/>
    </source>
</evidence>
<dbReference type="CDD" id="cd00331">
    <property type="entry name" value="IGPS"/>
    <property type="match status" value="1"/>
</dbReference>
<dbReference type="KEGG" id="psic:J4E96_07590"/>
<dbReference type="NCBIfam" id="NF001369">
    <property type="entry name" value="PRK00278.1-1"/>
    <property type="match status" value="1"/>
</dbReference>
<dbReference type="InterPro" id="IPR013798">
    <property type="entry name" value="Indole-3-glycerol_P_synth_dom"/>
</dbReference>
<evidence type="ECO:0000313" key="12">
    <source>
        <dbReference type="Proteomes" id="UP000663937"/>
    </source>
</evidence>
<keyword evidence="4 9" id="KW-0028">Amino-acid biosynthesis</keyword>
<evidence type="ECO:0000259" key="10">
    <source>
        <dbReference type="Pfam" id="PF00218"/>
    </source>
</evidence>
<dbReference type="RefSeq" id="WP_227425159.1">
    <property type="nucleotide sequence ID" value="NZ_CP071868.1"/>
</dbReference>
<dbReference type="FunFam" id="3.20.20.70:FF:000024">
    <property type="entry name" value="Indole-3-glycerol phosphate synthase"/>
    <property type="match status" value="1"/>
</dbReference>
<dbReference type="PANTHER" id="PTHR22854">
    <property type="entry name" value="TRYPTOPHAN BIOSYNTHESIS PROTEIN"/>
    <property type="match status" value="1"/>
</dbReference>
<evidence type="ECO:0000256" key="9">
    <source>
        <dbReference type="HAMAP-Rule" id="MF_00134"/>
    </source>
</evidence>
<dbReference type="Proteomes" id="UP000663937">
    <property type="component" value="Chromosome"/>
</dbReference>
<keyword evidence="7 9" id="KW-0057">Aromatic amino acid biosynthesis</keyword>
<evidence type="ECO:0000256" key="5">
    <source>
        <dbReference type="ARBA" id="ARBA00022793"/>
    </source>
</evidence>
<evidence type="ECO:0000256" key="4">
    <source>
        <dbReference type="ARBA" id="ARBA00022605"/>
    </source>
</evidence>
<comment type="similarity">
    <text evidence="3 9">Belongs to the TrpC family.</text>
</comment>
<comment type="pathway">
    <text evidence="2 9">Amino-acid biosynthesis; L-tryptophan biosynthesis; L-tryptophan from chorismate: step 4/5.</text>
</comment>
<accession>A0A8A4ZMJ8</accession>
<comment type="catalytic activity">
    <reaction evidence="1 9">
        <text>1-(2-carboxyphenylamino)-1-deoxy-D-ribulose 5-phosphate + H(+) = (1S,2R)-1-C-(indol-3-yl)glycerol 3-phosphate + CO2 + H2O</text>
        <dbReference type="Rhea" id="RHEA:23476"/>
        <dbReference type="ChEBI" id="CHEBI:15377"/>
        <dbReference type="ChEBI" id="CHEBI:15378"/>
        <dbReference type="ChEBI" id="CHEBI:16526"/>
        <dbReference type="ChEBI" id="CHEBI:58613"/>
        <dbReference type="ChEBI" id="CHEBI:58866"/>
        <dbReference type="EC" id="4.1.1.48"/>
    </reaction>
</comment>
<dbReference type="InterPro" id="IPR011060">
    <property type="entry name" value="RibuloseP-bd_barrel"/>
</dbReference>
<keyword evidence="5 9" id="KW-0210">Decarboxylase</keyword>
<dbReference type="GO" id="GO:0004640">
    <property type="term" value="F:phosphoribosylanthranilate isomerase activity"/>
    <property type="evidence" value="ECO:0007669"/>
    <property type="project" value="TreeGrafter"/>
</dbReference>
<protein>
    <recommendedName>
        <fullName evidence="9">Indole-3-glycerol phosphate synthase</fullName>
        <shortName evidence="9">IGPS</shortName>
        <ecNumber evidence="9">4.1.1.48</ecNumber>
    </recommendedName>
</protein>
<dbReference type="AlphaFoldDB" id="A0A8A4ZMJ8"/>
<dbReference type="PANTHER" id="PTHR22854:SF2">
    <property type="entry name" value="INDOLE-3-GLYCEROL-PHOSPHATE SYNTHASE"/>
    <property type="match status" value="1"/>
</dbReference>
<keyword evidence="8 9" id="KW-0456">Lyase</keyword>